<evidence type="ECO:0000313" key="2">
    <source>
        <dbReference type="Proteomes" id="UP000746503"/>
    </source>
</evidence>
<proteinExistence type="predicted"/>
<dbReference type="Proteomes" id="UP000746503">
    <property type="component" value="Unassembled WGS sequence"/>
</dbReference>
<name>A0ABX1AF40_9ACTN</name>
<comment type="caution">
    <text evidence="1">The sequence shown here is derived from an EMBL/GenBank/DDBJ whole genome shotgun (WGS) entry which is preliminary data.</text>
</comment>
<gene>
    <name evidence="1" type="ORF">HCJ92_00525</name>
</gene>
<sequence length="88" mass="9318">MTTFGHPAPSTGMTRDELLALPVVISLDTANRALAIGRSTGYALAKRDQYPVKVLRLGSAYRVITADLLRVLSIDSGTAVSTDPDLCA</sequence>
<accession>A0ABX1AF40</accession>
<keyword evidence="2" id="KW-1185">Reference proteome</keyword>
<organism evidence="1 2">
    <name type="scientific">Streptomyces spiramenti</name>
    <dbReference type="NCBI Taxonomy" id="2720606"/>
    <lineage>
        <taxon>Bacteria</taxon>
        <taxon>Bacillati</taxon>
        <taxon>Actinomycetota</taxon>
        <taxon>Actinomycetes</taxon>
        <taxon>Kitasatosporales</taxon>
        <taxon>Streptomycetaceae</taxon>
        <taxon>Streptomyces</taxon>
    </lineage>
</organism>
<dbReference type="EMBL" id="JAAVJB010000002">
    <property type="protein sequence ID" value="NJP64810.1"/>
    <property type="molecule type" value="Genomic_DNA"/>
</dbReference>
<protein>
    <submittedName>
        <fullName evidence="1">Integrase</fullName>
    </submittedName>
</protein>
<dbReference type="RefSeq" id="WP_167931335.1">
    <property type="nucleotide sequence ID" value="NZ_JAAVJB010000002.1"/>
</dbReference>
<evidence type="ECO:0000313" key="1">
    <source>
        <dbReference type="EMBL" id="NJP64810.1"/>
    </source>
</evidence>
<reference evidence="1 2" key="1">
    <citation type="submission" date="2020-03" db="EMBL/GenBank/DDBJ databases">
        <title>Draft genome of Streptomyces sp. ventii, isolated from the Axial Seamount in the Pacific Ocean, and resequencing of the two type strains Streptomyces lonarensis strain NCL 716 and Streptomyces bohaiensis strain 11A07.</title>
        <authorList>
            <person name="Loughran R.M."/>
            <person name="Pfannmuller K.M."/>
            <person name="Wasson B.J."/>
            <person name="Deadmond M.C."/>
            <person name="Paddock B.E."/>
            <person name="Koyack M.J."/>
            <person name="Gallegos D.A."/>
            <person name="Mitchell E.A."/>
            <person name="Ushijima B."/>
            <person name="Saw J.H."/>
            <person name="Mcphail K.L."/>
            <person name="Videau P."/>
        </authorList>
    </citation>
    <scope>NUCLEOTIDE SEQUENCE [LARGE SCALE GENOMIC DNA]</scope>
    <source>
        <strain evidence="2">5675061</strain>
    </source>
</reference>